<reference evidence="1" key="1">
    <citation type="submission" date="2022-04" db="EMBL/GenBank/DDBJ databases">
        <title>Genomic mining of Alcaligenes faecalis D334 producing ectoin and derivatives.</title>
        <authorList>
            <person name="Doan V.T."/>
            <person name="Quach N.T."/>
            <person name="Vu T.-H.-N."/>
            <person name="Phi Q.-T."/>
        </authorList>
    </citation>
    <scope>NUCLEOTIDE SEQUENCE</scope>
    <source>
        <strain evidence="1">D334</strain>
    </source>
</reference>
<dbReference type="AlphaFoldDB" id="A0AAE9H4T8"/>
<gene>
    <name evidence="1" type="ORF">MXF72_10600</name>
</gene>
<evidence type="ECO:0000313" key="1">
    <source>
        <dbReference type="EMBL" id="UPL19883.1"/>
    </source>
</evidence>
<evidence type="ECO:0000313" key="2">
    <source>
        <dbReference type="Proteomes" id="UP000830925"/>
    </source>
</evidence>
<name>A0AAE9H4T8_ALCFA</name>
<organism evidence="1 2">
    <name type="scientific">Alcaligenes faecalis</name>
    <dbReference type="NCBI Taxonomy" id="511"/>
    <lineage>
        <taxon>Bacteria</taxon>
        <taxon>Pseudomonadati</taxon>
        <taxon>Pseudomonadota</taxon>
        <taxon>Betaproteobacteria</taxon>
        <taxon>Burkholderiales</taxon>
        <taxon>Alcaligenaceae</taxon>
        <taxon>Alcaligenes</taxon>
    </lineage>
</organism>
<dbReference type="Proteomes" id="UP000830925">
    <property type="component" value="Chromosome"/>
</dbReference>
<sequence length="109" mass="11498">MSKIIEAAGALVDSGADLIEKVASPASRAGSTVERAGRLLEEGVDAEVIALQMTKNSPNGTRYTEAKVLAFGELYEDSKTKAPLTAAQTRALIKDQRAQQSTDTPPLPV</sequence>
<proteinExistence type="predicted"/>
<dbReference type="RefSeq" id="WP_180851533.1">
    <property type="nucleotide sequence ID" value="NZ_CP095873.1"/>
</dbReference>
<protein>
    <submittedName>
        <fullName evidence="1">Uncharacterized protein</fullName>
    </submittedName>
</protein>
<dbReference type="EMBL" id="CP095873">
    <property type="protein sequence ID" value="UPL19883.1"/>
    <property type="molecule type" value="Genomic_DNA"/>
</dbReference>
<accession>A0AAE9H4T8</accession>